<comment type="caution">
    <text evidence="2">The sequence shown here is derived from an EMBL/GenBank/DDBJ whole genome shotgun (WGS) entry which is preliminary data.</text>
</comment>
<feature type="non-terminal residue" evidence="2">
    <location>
        <position position="396"/>
    </location>
</feature>
<sequence>MSSQNPIQNPADKTCGGCSTTKKSSNFYYSLNDKQPRDYKTCENCTKKSKKYRKNQKAKKINILPNLQSSTSSHITFDNTTSISNCEGVNFVEELWDAVQYRSSDDEDNDLEKDDNNFRAFPYDLDEVHEVVAKMFEQAEKSNKLANFVFEVELDKDLLDIFDLNQQDLANITDLKIIKQRFQQLANIFIIPLESGSGKITLTIFPEQQYVLIQGNYNIVHEKPIYHQVDPEVYSWLCIDKLIDPEIHMVEQLYLEQGKITSEGFKVLTYIENSFVWFLGFLTSLFKYIGTKKATEIIIDFTFKTNQERFELFVVNLNCGRYSMPIAYLYLTTLNFTEKDLHNSGNHIQTRTEAIQLFFTGLLSEGLKPVFILTDKDMGQIAAAKIAWLLRSKIQL</sequence>
<dbReference type="EMBL" id="CAJVQB010028245">
    <property type="protein sequence ID" value="CAG8812008.1"/>
    <property type="molecule type" value="Genomic_DNA"/>
</dbReference>
<proteinExistence type="predicted"/>
<name>A0ABN7W1U5_GIGMA</name>
<dbReference type="Proteomes" id="UP000789901">
    <property type="component" value="Unassembled WGS sequence"/>
</dbReference>
<protein>
    <submittedName>
        <fullName evidence="2">9502_t:CDS:1</fullName>
    </submittedName>
</protein>
<organism evidence="2 3">
    <name type="scientific">Gigaspora margarita</name>
    <dbReference type="NCBI Taxonomy" id="4874"/>
    <lineage>
        <taxon>Eukaryota</taxon>
        <taxon>Fungi</taxon>
        <taxon>Fungi incertae sedis</taxon>
        <taxon>Mucoromycota</taxon>
        <taxon>Glomeromycotina</taxon>
        <taxon>Glomeromycetes</taxon>
        <taxon>Diversisporales</taxon>
        <taxon>Gigasporaceae</taxon>
        <taxon>Gigaspora</taxon>
    </lineage>
</organism>
<keyword evidence="3" id="KW-1185">Reference proteome</keyword>
<reference evidence="2 3" key="1">
    <citation type="submission" date="2021-06" db="EMBL/GenBank/DDBJ databases">
        <authorList>
            <person name="Kallberg Y."/>
            <person name="Tangrot J."/>
            <person name="Rosling A."/>
        </authorList>
    </citation>
    <scope>NUCLEOTIDE SEQUENCE [LARGE SCALE GENOMIC DNA]</scope>
    <source>
        <strain evidence="2 3">120-4 pot B 10/14</strain>
    </source>
</reference>
<evidence type="ECO:0000256" key="1">
    <source>
        <dbReference type="SAM" id="MobiDB-lite"/>
    </source>
</evidence>
<feature type="region of interest" description="Disordered" evidence="1">
    <location>
        <begin position="1"/>
        <end position="21"/>
    </location>
</feature>
<gene>
    <name evidence="2" type="ORF">GMARGA_LOCUS25468</name>
</gene>
<accession>A0ABN7W1U5</accession>
<evidence type="ECO:0000313" key="2">
    <source>
        <dbReference type="EMBL" id="CAG8812008.1"/>
    </source>
</evidence>
<evidence type="ECO:0000313" key="3">
    <source>
        <dbReference type="Proteomes" id="UP000789901"/>
    </source>
</evidence>